<keyword evidence="6" id="KW-0175">Coiled coil</keyword>
<dbReference type="Proteomes" id="UP000249620">
    <property type="component" value="Unassembled WGS sequence"/>
</dbReference>
<keyword evidence="8" id="KW-0732">Signal</keyword>
<dbReference type="PROSITE" id="PS50109">
    <property type="entry name" value="HIS_KIN"/>
    <property type="match status" value="1"/>
</dbReference>
<dbReference type="SUPFAM" id="SSF52172">
    <property type="entry name" value="CheY-like"/>
    <property type="match status" value="1"/>
</dbReference>
<dbReference type="CDD" id="cd00082">
    <property type="entry name" value="HisKA"/>
    <property type="match status" value="1"/>
</dbReference>
<dbReference type="CDD" id="cd16922">
    <property type="entry name" value="HATPase_EvgS-ArcB-TorS-like"/>
    <property type="match status" value="1"/>
</dbReference>
<keyword evidence="7" id="KW-1133">Transmembrane helix</keyword>
<feature type="modified residue" description="4-aspartylphosphate" evidence="4">
    <location>
        <position position="665"/>
    </location>
</feature>
<dbReference type="Gene3D" id="3.30.565.10">
    <property type="entry name" value="Histidine kinase-like ATPase, C-terminal domain"/>
    <property type="match status" value="1"/>
</dbReference>
<dbReference type="InterPro" id="IPR004358">
    <property type="entry name" value="Sig_transdc_His_kin-like_C"/>
</dbReference>
<dbReference type="EC" id="2.7.13.3" evidence="2"/>
<dbReference type="InterPro" id="IPR036890">
    <property type="entry name" value="HATPase_C_sf"/>
</dbReference>
<keyword evidence="11" id="KW-0418">Kinase</keyword>
<evidence type="ECO:0000256" key="2">
    <source>
        <dbReference type="ARBA" id="ARBA00012438"/>
    </source>
</evidence>
<protein>
    <recommendedName>
        <fullName evidence="2">histidine kinase</fullName>
        <ecNumber evidence="2">2.7.13.3</ecNumber>
    </recommendedName>
</protein>
<dbReference type="InterPro" id="IPR011990">
    <property type="entry name" value="TPR-like_helical_dom_sf"/>
</dbReference>
<comment type="catalytic activity">
    <reaction evidence="1">
        <text>ATP + protein L-histidine = ADP + protein N-phospho-L-histidine.</text>
        <dbReference type="EC" id="2.7.13.3"/>
    </reaction>
</comment>
<keyword evidence="3 4" id="KW-0597">Phosphoprotein</keyword>
<dbReference type="AlphaFoldDB" id="A0A327YL96"/>
<dbReference type="Pfam" id="PF00512">
    <property type="entry name" value="HisKA"/>
    <property type="match status" value="1"/>
</dbReference>
<evidence type="ECO:0000256" key="4">
    <source>
        <dbReference type="PROSITE-ProRule" id="PRU00169"/>
    </source>
</evidence>
<evidence type="ECO:0000256" key="8">
    <source>
        <dbReference type="SAM" id="SignalP"/>
    </source>
</evidence>
<dbReference type="Gene3D" id="1.25.40.10">
    <property type="entry name" value="Tetratricopeptide repeat domain"/>
    <property type="match status" value="2"/>
</dbReference>
<dbReference type="SMART" id="SM00387">
    <property type="entry name" value="HATPase_c"/>
    <property type="match status" value="1"/>
</dbReference>
<dbReference type="FunFam" id="3.30.565.10:FF:000010">
    <property type="entry name" value="Sensor histidine kinase RcsC"/>
    <property type="match status" value="1"/>
</dbReference>
<accession>A0A327YL96</accession>
<dbReference type="InterPro" id="IPR003661">
    <property type="entry name" value="HisK_dim/P_dom"/>
</dbReference>
<dbReference type="InterPro" id="IPR005467">
    <property type="entry name" value="His_kinase_dom"/>
</dbReference>
<dbReference type="PANTHER" id="PTHR45339">
    <property type="entry name" value="HYBRID SIGNAL TRANSDUCTION HISTIDINE KINASE J"/>
    <property type="match status" value="1"/>
</dbReference>
<evidence type="ECO:0000259" key="10">
    <source>
        <dbReference type="PROSITE" id="PS50110"/>
    </source>
</evidence>
<keyword evidence="12" id="KW-1185">Reference proteome</keyword>
<feature type="transmembrane region" description="Helical" evidence="7">
    <location>
        <begin position="313"/>
        <end position="333"/>
    </location>
</feature>
<evidence type="ECO:0000313" key="11">
    <source>
        <dbReference type="EMBL" id="RAK21720.1"/>
    </source>
</evidence>
<dbReference type="SUPFAM" id="SSF47384">
    <property type="entry name" value="Homodimeric domain of signal transducing histidine kinase"/>
    <property type="match status" value="1"/>
</dbReference>
<gene>
    <name evidence="11" type="ORF">B0I03_105153</name>
</gene>
<feature type="domain" description="Response regulatory" evidence="10">
    <location>
        <begin position="616"/>
        <end position="730"/>
    </location>
</feature>
<dbReference type="GO" id="GO:0000155">
    <property type="term" value="F:phosphorelay sensor kinase activity"/>
    <property type="evidence" value="ECO:0007669"/>
    <property type="project" value="InterPro"/>
</dbReference>
<evidence type="ECO:0000256" key="7">
    <source>
        <dbReference type="SAM" id="Phobius"/>
    </source>
</evidence>
<evidence type="ECO:0000256" key="1">
    <source>
        <dbReference type="ARBA" id="ARBA00000085"/>
    </source>
</evidence>
<dbReference type="Pfam" id="PF02518">
    <property type="entry name" value="HATPase_c"/>
    <property type="match status" value="1"/>
</dbReference>
<feature type="repeat" description="TPR" evidence="5">
    <location>
        <begin position="72"/>
        <end position="105"/>
    </location>
</feature>
<keyword evidence="7" id="KW-0812">Transmembrane</keyword>
<comment type="caution">
    <text evidence="11">The sequence shown here is derived from an EMBL/GenBank/DDBJ whole genome shotgun (WGS) entry which is preliminary data.</text>
</comment>
<name>A0A327YL96_9FLAO</name>
<dbReference type="EMBL" id="QLMI01000005">
    <property type="protein sequence ID" value="RAK21720.1"/>
    <property type="molecule type" value="Genomic_DNA"/>
</dbReference>
<feature type="signal peptide" evidence="8">
    <location>
        <begin position="1"/>
        <end position="24"/>
    </location>
</feature>
<evidence type="ECO:0000256" key="6">
    <source>
        <dbReference type="SAM" id="Coils"/>
    </source>
</evidence>
<dbReference type="PROSITE" id="PS50110">
    <property type="entry name" value="RESPONSE_REGULATORY"/>
    <property type="match status" value="1"/>
</dbReference>
<dbReference type="InterPro" id="IPR036097">
    <property type="entry name" value="HisK_dim/P_sf"/>
</dbReference>
<dbReference type="Gene3D" id="1.10.287.130">
    <property type="match status" value="1"/>
</dbReference>
<keyword evidence="11" id="KW-0808">Transferase</keyword>
<dbReference type="InterPro" id="IPR011006">
    <property type="entry name" value="CheY-like_superfamily"/>
</dbReference>
<dbReference type="OrthoDB" id="4457677at2"/>
<keyword evidence="7" id="KW-0472">Membrane</keyword>
<dbReference type="SMART" id="SM00028">
    <property type="entry name" value="TPR"/>
    <property type="match status" value="6"/>
</dbReference>
<reference evidence="11 12" key="1">
    <citation type="submission" date="2018-06" db="EMBL/GenBank/DDBJ databases">
        <title>Genomic Encyclopedia of Type Strains, Phase III (KMG-III): the genomes of soil and plant-associated and newly described type strains.</title>
        <authorList>
            <person name="Whitman W."/>
        </authorList>
    </citation>
    <scope>NUCLEOTIDE SEQUENCE [LARGE SCALE GENOMIC DNA]</scope>
    <source>
        <strain evidence="11 12">CGMCC 1.12398</strain>
    </source>
</reference>
<proteinExistence type="predicted"/>
<dbReference type="InterPro" id="IPR001789">
    <property type="entry name" value="Sig_transdc_resp-reg_receiver"/>
</dbReference>
<dbReference type="CDD" id="cd17546">
    <property type="entry name" value="REC_hyHK_CKI1_RcsC-like"/>
    <property type="match status" value="1"/>
</dbReference>
<dbReference type="SUPFAM" id="SSF55874">
    <property type="entry name" value="ATPase domain of HSP90 chaperone/DNA topoisomerase II/histidine kinase"/>
    <property type="match status" value="1"/>
</dbReference>
<dbReference type="PANTHER" id="PTHR45339:SF3">
    <property type="entry name" value="HISTIDINE KINASE"/>
    <property type="match status" value="1"/>
</dbReference>
<dbReference type="RefSeq" id="WP_111567166.1">
    <property type="nucleotide sequence ID" value="NZ_QLMI01000005.1"/>
</dbReference>
<sequence>MITYKHFYLVLVFWLCSLSGIAQHTDLSNKEAKQLLKKAGQSFLKLETKKSLDFAQKALVIATKNDNDLLAAKAYNIIGLNFEEFADYKKAIEFYSKGLILANKVDNDTVKGWLNNNLGNLYCYRKIDFRKGIKHYKEGLKYSIQHKDEYEIMFSKLNIGSAYFAVEDFSSGIQYFNEIKDYVDKEGDNEAKISLNSNFGAYYNHLNNNQKAEEYYLKAVHFCEQNDIELIKSNASDVYNDISNFYYKIKNFEKAHFYLLKHDELQDKIYNEERLSDVKIGGLQIEHDEINREIDQIKKEKEIQAEKLQANRVFVILLAIIFFILVLLLLSLIRNNKFKAKINEELKRTNNELLVAKEKAEEASQLKTQFISTISHELRTPLYGVVGITDIILDEHKELKNSPHLKSLKFSAKYLLSLVNDILKVYKIEENQVVLEDMVFNIHDELTVIKDSLHFLAIKNNNQIFIEVDNSIPEVLVGDKIRLSQIFINLMSNSLKFTENGKVLVKAHLIEKIGTKCYLKFEVIDNGIGIAKEDQNKVFEKFVQVYRKEDDYQGTGLGLTIVKKLVELFNGTIQLESEEGKGTTITFTLPLESDDSKAKSIIDNLDVDLSVRKEYKILVVEDNKINQVVTKKLLENNRFKCQIVDDGYAALELVTKTHFDAILMDINMPLINGFETSKLIRQKGIQTPIIAVTAFDKQDIEDKIIDAQINEVIVKPFESHKLFETIKRLVDK</sequence>
<dbReference type="PRINTS" id="PR00344">
    <property type="entry name" value="BCTRLSENSOR"/>
</dbReference>
<keyword evidence="5" id="KW-0802">TPR repeat</keyword>
<feature type="coiled-coil region" evidence="6">
    <location>
        <begin position="280"/>
        <end position="311"/>
    </location>
</feature>
<dbReference type="SMART" id="SM00388">
    <property type="entry name" value="HisKA"/>
    <property type="match status" value="1"/>
</dbReference>
<evidence type="ECO:0000256" key="3">
    <source>
        <dbReference type="ARBA" id="ARBA00022553"/>
    </source>
</evidence>
<evidence type="ECO:0000256" key="5">
    <source>
        <dbReference type="PROSITE-ProRule" id="PRU00339"/>
    </source>
</evidence>
<dbReference type="InterPro" id="IPR019734">
    <property type="entry name" value="TPR_rpt"/>
</dbReference>
<evidence type="ECO:0000259" key="9">
    <source>
        <dbReference type="PROSITE" id="PS50109"/>
    </source>
</evidence>
<feature type="coiled-coil region" evidence="6">
    <location>
        <begin position="339"/>
        <end position="366"/>
    </location>
</feature>
<dbReference type="SMART" id="SM00448">
    <property type="entry name" value="REC"/>
    <property type="match status" value="1"/>
</dbReference>
<feature type="chain" id="PRO_5016241458" description="histidine kinase" evidence="8">
    <location>
        <begin position="25"/>
        <end position="732"/>
    </location>
</feature>
<dbReference type="Pfam" id="PF00072">
    <property type="entry name" value="Response_reg"/>
    <property type="match status" value="1"/>
</dbReference>
<feature type="domain" description="Histidine kinase" evidence="9">
    <location>
        <begin position="373"/>
        <end position="593"/>
    </location>
</feature>
<dbReference type="SUPFAM" id="SSF48452">
    <property type="entry name" value="TPR-like"/>
    <property type="match status" value="2"/>
</dbReference>
<dbReference type="InterPro" id="IPR003594">
    <property type="entry name" value="HATPase_dom"/>
</dbReference>
<evidence type="ECO:0000313" key="12">
    <source>
        <dbReference type="Proteomes" id="UP000249620"/>
    </source>
</evidence>
<dbReference type="PROSITE" id="PS50005">
    <property type="entry name" value="TPR"/>
    <property type="match status" value="1"/>
</dbReference>
<dbReference type="Gene3D" id="3.40.50.2300">
    <property type="match status" value="1"/>
</dbReference>
<organism evidence="11 12">
    <name type="scientific">Flavobacterium aquaticum</name>
    <dbReference type="NCBI Taxonomy" id="1236486"/>
    <lineage>
        <taxon>Bacteria</taxon>
        <taxon>Pseudomonadati</taxon>
        <taxon>Bacteroidota</taxon>
        <taxon>Flavobacteriia</taxon>
        <taxon>Flavobacteriales</taxon>
        <taxon>Flavobacteriaceae</taxon>
        <taxon>Flavobacterium</taxon>
    </lineage>
</organism>